<feature type="domain" description="Thioredoxin" evidence="17">
    <location>
        <begin position="67"/>
        <end position="213"/>
    </location>
</feature>
<proteinExistence type="inferred from homology"/>
<evidence type="ECO:0000256" key="2">
    <source>
        <dbReference type="ARBA" id="ARBA00013017"/>
    </source>
</evidence>
<accession>A0A8T0I5Z8</accession>
<evidence type="ECO:0000256" key="10">
    <source>
        <dbReference type="ARBA" id="ARBA00023157"/>
    </source>
</evidence>
<feature type="chain" id="PRO_5035840568" description="thioredoxin-dependent peroxiredoxin" evidence="16">
    <location>
        <begin position="17"/>
        <end position="213"/>
    </location>
</feature>
<dbReference type="PROSITE" id="PS51352">
    <property type="entry name" value="THIOREDOXIN_2"/>
    <property type="match status" value="1"/>
</dbReference>
<feature type="signal peptide" evidence="16">
    <location>
        <begin position="1"/>
        <end position="16"/>
    </location>
</feature>
<evidence type="ECO:0000256" key="14">
    <source>
        <dbReference type="ARBA" id="ARBA00042163"/>
    </source>
</evidence>
<keyword evidence="9" id="KW-0793">Thylakoid</keyword>
<protein>
    <recommendedName>
        <fullName evidence="2">thioredoxin-dependent peroxiredoxin</fullName>
        <ecNumber evidence="2">1.11.1.24</ecNumber>
    </recommendedName>
    <alternativeName>
        <fullName evidence="12">Thioredoxin peroxidase</fullName>
    </alternativeName>
    <alternativeName>
        <fullName evidence="14">Thioredoxin-dependent peroxiredoxin Q</fullName>
    </alternativeName>
</protein>
<keyword evidence="11" id="KW-0676">Redox-active center</keyword>
<evidence type="ECO:0000256" key="12">
    <source>
        <dbReference type="ARBA" id="ARBA00032824"/>
    </source>
</evidence>
<dbReference type="EC" id="1.11.1.24" evidence="2"/>
<dbReference type="InterPro" id="IPR036249">
    <property type="entry name" value="Thioredoxin-like_sf"/>
</dbReference>
<dbReference type="InterPro" id="IPR050924">
    <property type="entry name" value="Peroxiredoxin_BCP/PrxQ"/>
</dbReference>
<dbReference type="FunFam" id="3.40.30.10:FF:000122">
    <property type="entry name" value="Peroxiredoxin Q chloroplastic"/>
    <property type="match status" value="1"/>
</dbReference>
<evidence type="ECO:0000313" key="18">
    <source>
        <dbReference type="EMBL" id="KAG0577948.1"/>
    </source>
</evidence>
<keyword evidence="19" id="KW-1185">Reference proteome</keyword>
<sequence>MAVSTSLSAALVPALAACSPSGREFATSSSVQVNSFARGEILGSRLNVSLAAARPVTSSRPLTTCKVSRGDKLPPLALKDQDGRDVKLSKFIGKPLVLYFYPANETPSCTKQACSFRDSYDDFRKLGATVVGVSGDSPESHKAFKKKYNLPYTLLSDEGNEVRKAFGVPADFFGALAGRQTYVTNRQGVVTLIYNNQFQPEKHVDETLKVLSA</sequence>
<dbReference type="OrthoDB" id="338622at2759"/>
<name>A0A8T0I5Z8_CERPU</name>
<evidence type="ECO:0000256" key="1">
    <source>
        <dbReference type="ARBA" id="ARBA00004456"/>
    </source>
</evidence>
<dbReference type="InterPro" id="IPR000866">
    <property type="entry name" value="AhpC/TSA"/>
</dbReference>
<dbReference type="Pfam" id="PF00578">
    <property type="entry name" value="AhpC-TSA"/>
    <property type="match status" value="1"/>
</dbReference>
<evidence type="ECO:0000256" key="4">
    <source>
        <dbReference type="ARBA" id="ARBA00022559"/>
    </source>
</evidence>
<evidence type="ECO:0000259" key="17">
    <source>
        <dbReference type="PROSITE" id="PS51352"/>
    </source>
</evidence>
<dbReference type="GO" id="GO:0008379">
    <property type="term" value="F:thioredoxin peroxidase activity"/>
    <property type="evidence" value="ECO:0007669"/>
    <property type="project" value="TreeGrafter"/>
</dbReference>
<dbReference type="CDD" id="cd03017">
    <property type="entry name" value="PRX_BCP"/>
    <property type="match status" value="1"/>
</dbReference>
<comment type="caution">
    <text evidence="18">The sequence shown here is derived from an EMBL/GenBank/DDBJ whole genome shotgun (WGS) entry which is preliminary data.</text>
</comment>
<dbReference type="GO" id="GO:0034599">
    <property type="term" value="P:cellular response to oxidative stress"/>
    <property type="evidence" value="ECO:0007669"/>
    <property type="project" value="TreeGrafter"/>
</dbReference>
<dbReference type="Proteomes" id="UP000822688">
    <property type="component" value="Chromosome 5"/>
</dbReference>
<evidence type="ECO:0000256" key="13">
    <source>
        <dbReference type="ARBA" id="ARBA00038489"/>
    </source>
</evidence>
<keyword evidence="16" id="KW-0732">Signal</keyword>
<evidence type="ECO:0000256" key="5">
    <source>
        <dbReference type="ARBA" id="ARBA00022640"/>
    </source>
</evidence>
<keyword evidence="4" id="KW-0575">Peroxidase</keyword>
<dbReference type="PANTHER" id="PTHR42801">
    <property type="entry name" value="THIOREDOXIN-DEPENDENT PEROXIDE REDUCTASE"/>
    <property type="match status" value="1"/>
</dbReference>
<evidence type="ECO:0000256" key="9">
    <source>
        <dbReference type="ARBA" id="ARBA00023078"/>
    </source>
</evidence>
<comment type="catalytic activity">
    <reaction evidence="15">
        <text>a hydroperoxide + [thioredoxin]-dithiol = an alcohol + [thioredoxin]-disulfide + H2O</text>
        <dbReference type="Rhea" id="RHEA:62620"/>
        <dbReference type="Rhea" id="RHEA-COMP:10698"/>
        <dbReference type="Rhea" id="RHEA-COMP:10700"/>
        <dbReference type="ChEBI" id="CHEBI:15377"/>
        <dbReference type="ChEBI" id="CHEBI:29950"/>
        <dbReference type="ChEBI" id="CHEBI:30879"/>
        <dbReference type="ChEBI" id="CHEBI:35924"/>
        <dbReference type="ChEBI" id="CHEBI:50058"/>
        <dbReference type="EC" id="1.11.1.24"/>
    </reaction>
</comment>
<dbReference type="Gene3D" id="3.40.30.10">
    <property type="entry name" value="Glutaredoxin"/>
    <property type="match status" value="1"/>
</dbReference>
<keyword evidence="3" id="KW-0150">Chloroplast</keyword>
<evidence type="ECO:0000313" key="19">
    <source>
        <dbReference type="Proteomes" id="UP000822688"/>
    </source>
</evidence>
<dbReference type="InterPro" id="IPR013766">
    <property type="entry name" value="Thioredoxin_domain"/>
</dbReference>
<evidence type="ECO:0000256" key="11">
    <source>
        <dbReference type="ARBA" id="ARBA00023284"/>
    </source>
</evidence>
<keyword evidence="10" id="KW-1015">Disulfide bond</keyword>
<gene>
    <name evidence="18" type="ORF">KC19_5G193900</name>
</gene>
<keyword evidence="7" id="KW-0809">Transit peptide</keyword>
<organism evidence="18 19">
    <name type="scientific">Ceratodon purpureus</name>
    <name type="common">Fire moss</name>
    <name type="synonym">Dicranum purpureum</name>
    <dbReference type="NCBI Taxonomy" id="3225"/>
    <lineage>
        <taxon>Eukaryota</taxon>
        <taxon>Viridiplantae</taxon>
        <taxon>Streptophyta</taxon>
        <taxon>Embryophyta</taxon>
        <taxon>Bryophyta</taxon>
        <taxon>Bryophytina</taxon>
        <taxon>Bryopsida</taxon>
        <taxon>Dicranidae</taxon>
        <taxon>Pseudoditrichales</taxon>
        <taxon>Ditrichaceae</taxon>
        <taxon>Ceratodon</taxon>
    </lineage>
</organism>
<dbReference type="SUPFAM" id="SSF52833">
    <property type="entry name" value="Thioredoxin-like"/>
    <property type="match status" value="1"/>
</dbReference>
<evidence type="ECO:0000256" key="7">
    <source>
        <dbReference type="ARBA" id="ARBA00022946"/>
    </source>
</evidence>
<dbReference type="GO" id="GO:0009543">
    <property type="term" value="C:chloroplast thylakoid lumen"/>
    <property type="evidence" value="ECO:0007669"/>
    <property type="project" value="UniProtKB-SubCell"/>
</dbReference>
<evidence type="ECO:0000256" key="16">
    <source>
        <dbReference type="SAM" id="SignalP"/>
    </source>
</evidence>
<keyword evidence="5" id="KW-0934">Plastid</keyword>
<comment type="subcellular location">
    <subcellularLocation>
        <location evidence="1">Plastid</location>
        <location evidence="1">Chloroplast thylakoid lumen</location>
    </subcellularLocation>
</comment>
<comment type="similarity">
    <text evidence="13">Belongs to the peroxiredoxin family. BCP/PrxQ subfamily.</text>
</comment>
<keyword evidence="8" id="KW-0560">Oxidoreductase</keyword>
<dbReference type="PANTHER" id="PTHR42801:SF4">
    <property type="entry name" value="AHPC_TSA FAMILY PROTEIN"/>
    <property type="match status" value="1"/>
</dbReference>
<evidence type="ECO:0000256" key="3">
    <source>
        <dbReference type="ARBA" id="ARBA00022528"/>
    </source>
</evidence>
<dbReference type="GO" id="GO:0009535">
    <property type="term" value="C:chloroplast thylakoid membrane"/>
    <property type="evidence" value="ECO:0007669"/>
    <property type="project" value="TreeGrafter"/>
</dbReference>
<evidence type="ECO:0000256" key="8">
    <source>
        <dbReference type="ARBA" id="ARBA00023002"/>
    </source>
</evidence>
<keyword evidence="6" id="KW-0049">Antioxidant</keyword>
<evidence type="ECO:0000256" key="15">
    <source>
        <dbReference type="ARBA" id="ARBA00049091"/>
    </source>
</evidence>
<dbReference type="GO" id="GO:0045454">
    <property type="term" value="P:cell redox homeostasis"/>
    <property type="evidence" value="ECO:0007669"/>
    <property type="project" value="TreeGrafter"/>
</dbReference>
<reference evidence="18" key="1">
    <citation type="submission" date="2020-06" db="EMBL/GenBank/DDBJ databases">
        <title>WGS assembly of Ceratodon purpureus strain R40.</title>
        <authorList>
            <person name="Carey S.B."/>
            <person name="Jenkins J."/>
            <person name="Shu S."/>
            <person name="Lovell J.T."/>
            <person name="Sreedasyam A."/>
            <person name="Maumus F."/>
            <person name="Tiley G.P."/>
            <person name="Fernandez-Pozo N."/>
            <person name="Barry K."/>
            <person name="Chen C."/>
            <person name="Wang M."/>
            <person name="Lipzen A."/>
            <person name="Daum C."/>
            <person name="Saski C.A."/>
            <person name="Payton A.C."/>
            <person name="Mcbreen J.C."/>
            <person name="Conrad R.E."/>
            <person name="Kollar L.M."/>
            <person name="Olsson S."/>
            <person name="Huttunen S."/>
            <person name="Landis J.B."/>
            <person name="Wickett N.J."/>
            <person name="Johnson M.G."/>
            <person name="Rensing S.A."/>
            <person name="Grimwood J."/>
            <person name="Schmutz J."/>
            <person name="Mcdaniel S.F."/>
        </authorList>
    </citation>
    <scope>NUCLEOTIDE SEQUENCE</scope>
    <source>
        <strain evidence="18">R40</strain>
    </source>
</reference>
<dbReference type="EMBL" id="CM026425">
    <property type="protein sequence ID" value="KAG0577948.1"/>
    <property type="molecule type" value="Genomic_DNA"/>
</dbReference>
<dbReference type="AlphaFoldDB" id="A0A8T0I5Z8"/>
<evidence type="ECO:0000256" key="6">
    <source>
        <dbReference type="ARBA" id="ARBA00022862"/>
    </source>
</evidence>